<evidence type="ECO:0000313" key="5">
    <source>
        <dbReference type="EMBL" id="CAB4911616.1"/>
    </source>
</evidence>
<dbReference type="EMBL" id="CAEZYF010000002">
    <property type="protein sequence ID" value="CAB4707852.1"/>
    <property type="molecule type" value="Genomic_DNA"/>
</dbReference>
<evidence type="ECO:0000259" key="1">
    <source>
        <dbReference type="Pfam" id="PF00144"/>
    </source>
</evidence>
<dbReference type="EMBL" id="CAFBIY010000202">
    <property type="protein sequence ID" value="CAB4853116.1"/>
    <property type="molecule type" value="Genomic_DNA"/>
</dbReference>
<reference evidence="6" key="1">
    <citation type="submission" date="2020-05" db="EMBL/GenBank/DDBJ databases">
        <authorList>
            <person name="Chiriac C."/>
            <person name="Salcher M."/>
            <person name="Ghai R."/>
            <person name="Kavagutti S V."/>
        </authorList>
    </citation>
    <scope>NUCLEOTIDE SEQUENCE</scope>
</reference>
<name>A0A6J7PV67_9ZZZZ</name>
<dbReference type="PANTHER" id="PTHR43319:SF3">
    <property type="entry name" value="BETA-LACTAMASE-RELATED DOMAIN-CONTAINING PROTEIN"/>
    <property type="match status" value="1"/>
</dbReference>
<accession>A0A6J7PV67</accession>
<feature type="domain" description="Beta-lactamase-related" evidence="1">
    <location>
        <begin position="23"/>
        <end position="358"/>
    </location>
</feature>
<evidence type="ECO:0000313" key="4">
    <source>
        <dbReference type="EMBL" id="CAB4853116.1"/>
    </source>
</evidence>
<dbReference type="EMBL" id="CAFBOL010000101">
    <property type="protein sequence ID" value="CAB5009176.1"/>
    <property type="molecule type" value="Genomic_DNA"/>
</dbReference>
<dbReference type="InterPro" id="IPR012338">
    <property type="entry name" value="Beta-lactam/transpept-like"/>
</dbReference>
<dbReference type="Pfam" id="PF00144">
    <property type="entry name" value="Beta-lactamase"/>
    <property type="match status" value="1"/>
</dbReference>
<gene>
    <name evidence="3" type="ORF">UFOPK2656_00468</name>
    <name evidence="4" type="ORF">UFOPK3267_02640</name>
    <name evidence="5" type="ORF">UFOPK3651_00236</name>
    <name evidence="6" type="ORF">UFOPK3931_02709</name>
    <name evidence="2" type="ORF">UFOPK4189_00465</name>
</gene>
<sequence length="367" mass="39591">MDVPISGHCDPHFERVREAFVANFAERGEVGAAVCIQVHGETVVDLVGGWADEARTRPWQHDTIVDFYSVGKAIVATLALRAIDQGLIGLDDPIASIWPEFAAHGKDRATIRHALCHQAGVPAIREPLTNDDLYDWDRMVAALAATEPWFTPGTRHVYHTNTYGHLVGGIVQHAVLFADVGMQLRAICGPLGADLWFGVPATEQHRCADVIWAADSTIHESEDMVVRGYFNPPGYSSHGVVNTPQWRAAQVPSANGHGSANGVARLYAAIIDGRLLSADLLAEATRPQSSGPCPVLGEDVTFGLGFVPTSERRPLGPNPRAFGHFGTGGALGFGDPDAGIAFGYVMNHVIPRWQSTRNRALIEALYN</sequence>
<evidence type="ECO:0000313" key="3">
    <source>
        <dbReference type="EMBL" id="CAB4707852.1"/>
    </source>
</evidence>
<proteinExistence type="predicted"/>
<dbReference type="PANTHER" id="PTHR43319">
    <property type="entry name" value="BETA-LACTAMASE-RELATED"/>
    <property type="match status" value="1"/>
</dbReference>
<dbReference type="InterPro" id="IPR001466">
    <property type="entry name" value="Beta-lactam-related"/>
</dbReference>
<dbReference type="InterPro" id="IPR052907">
    <property type="entry name" value="Beta-lactamase/esterase"/>
</dbReference>
<dbReference type="AlphaFoldDB" id="A0A6J7PV67"/>
<dbReference type="Gene3D" id="3.40.710.10">
    <property type="entry name" value="DD-peptidase/beta-lactamase superfamily"/>
    <property type="match status" value="1"/>
</dbReference>
<evidence type="ECO:0000313" key="6">
    <source>
        <dbReference type="EMBL" id="CAB5009176.1"/>
    </source>
</evidence>
<organism evidence="6">
    <name type="scientific">freshwater metagenome</name>
    <dbReference type="NCBI Taxonomy" id="449393"/>
    <lineage>
        <taxon>unclassified sequences</taxon>
        <taxon>metagenomes</taxon>
        <taxon>ecological metagenomes</taxon>
    </lineage>
</organism>
<dbReference type="EMBL" id="CAFBMT010000001">
    <property type="protein sequence ID" value="CAB4911616.1"/>
    <property type="molecule type" value="Genomic_DNA"/>
</dbReference>
<protein>
    <submittedName>
        <fullName evidence="6">Unannotated protein</fullName>
    </submittedName>
</protein>
<dbReference type="EMBL" id="CAESGF010000002">
    <property type="protein sequence ID" value="CAB4362685.1"/>
    <property type="molecule type" value="Genomic_DNA"/>
</dbReference>
<evidence type="ECO:0000313" key="2">
    <source>
        <dbReference type="EMBL" id="CAB4362685.1"/>
    </source>
</evidence>
<dbReference type="SUPFAM" id="SSF56601">
    <property type="entry name" value="beta-lactamase/transpeptidase-like"/>
    <property type="match status" value="1"/>
</dbReference>